<name>A0A443KCK7_9RHOB</name>
<dbReference type="EMBL" id="SAUY01000015">
    <property type="protein sequence ID" value="RWR30541.1"/>
    <property type="molecule type" value="Genomic_DNA"/>
</dbReference>
<proteinExistence type="predicted"/>
<protein>
    <submittedName>
        <fullName evidence="1">Conjugal transfer protein TraU</fullName>
    </submittedName>
</protein>
<comment type="caution">
    <text evidence="1">The sequence shown here is derived from an EMBL/GenBank/DDBJ whole genome shotgun (WGS) entry which is preliminary data.</text>
</comment>
<dbReference type="Pfam" id="PF06834">
    <property type="entry name" value="TraU"/>
    <property type="match status" value="1"/>
</dbReference>
<gene>
    <name evidence="1" type="ORF">D2T29_12785</name>
</gene>
<dbReference type="InterPro" id="IPR009649">
    <property type="entry name" value="TraU"/>
</dbReference>
<evidence type="ECO:0000313" key="2">
    <source>
        <dbReference type="Proteomes" id="UP000284451"/>
    </source>
</evidence>
<reference evidence="1 2" key="2">
    <citation type="submission" date="2019-01" db="EMBL/GenBank/DDBJ databases">
        <authorList>
            <person name="Li Y."/>
        </authorList>
    </citation>
    <scope>NUCLEOTIDE SEQUENCE [LARGE SCALE GENOMIC DNA]</scope>
    <source>
        <strain evidence="1 2">07D10-4-3</strain>
    </source>
</reference>
<reference evidence="1 2" key="1">
    <citation type="submission" date="2019-01" db="EMBL/GenBank/DDBJ databases">
        <title>Sinorhodobacter populi sp. nov. isolated from the symptomatic bark tissue of Populus euramericana canker.</title>
        <authorList>
            <person name="Xu G."/>
        </authorList>
    </citation>
    <scope>NUCLEOTIDE SEQUENCE [LARGE SCALE GENOMIC DNA]</scope>
    <source>
        <strain evidence="1 2">07D10-4-3</strain>
    </source>
</reference>
<organism evidence="1 2">
    <name type="scientific">Paenirhodobacter populi</name>
    <dbReference type="NCBI Taxonomy" id="2306993"/>
    <lineage>
        <taxon>Bacteria</taxon>
        <taxon>Pseudomonadati</taxon>
        <taxon>Pseudomonadota</taxon>
        <taxon>Alphaproteobacteria</taxon>
        <taxon>Rhodobacterales</taxon>
        <taxon>Rhodobacter group</taxon>
        <taxon>Paenirhodobacter</taxon>
    </lineage>
</organism>
<evidence type="ECO:0000313" key="1">
    <source>
        <dbReference type="EMBL" id="RWR30541.1"/>
    </source>
</evidence>
<accession>A0A443KCK7</accession>
<sequence length="389" mass="41524">MSLCRRAESLCSSIVTMRKKLNRNTGGGKVLDRFGKQLATSFLALAVMSGVARADGEETVDECPASNMLGSGMVSNICWSCIFPLKVAGITIFGNSQEATGVDGGGFALSSKPAAPSNAASKAICLCDNDALPTVGIPIGMWLPTEVYETTMVPGCSSTLGGVRLGIADKIFLGTAGDPTSDLEQQSFNHIHTFSYPVVTLMDLFTKCAASYQDIDILYMSELDPMWNDPIVALYGNPMSVFGSSVIAQSACAADAISASVGKPVDNLFWCGGSWTSTMAPYTGFEHAQGNVQFTAATSLKLLAMDAARGLARRTVGDDAVCQARYQPMLKRSNYRWQVAWPRAEASRNHASGESILRWGAGRTIPGVAEMPIYLQWQWVDCCATVLGK</sequence>
<dbReference type="AlphaFoldDB" id="A0A443KCK7"/>
<dbReference type="Proteomes" id="UP000284451">
    <property type="component" value="Unassembled WGS sequence"/>
</dbReference>